<keyword evidence="4" id="KW-0479">Metal-binding</keyword>
<name>A0AAE3HL85_9GAMM</name>
<evidence type="ECO:0000256" key="5">
    <source>
        <dbReference type="ARBA" id="ARBA00022763"/>
    </source>
</evidence>
<comment type="caution">
    <text evidence="10">The sequence shown here is derived from an EMBL/GenBank/DDBJ whole genome shotgun (WGS) entry which is preliminary data.</text>
</comment>
<dbReference type="GO" id="GO:0046872">
    <property type="term" value="F:metal ion binding"/>
    <property type="evidence" value="ECO:0007669"/>
    <property type="project" value="UniProtKB-KW"/>
</dbReference>
<proteinExistence type="predicted"/>
<dbReference type="SUPFAM" id="SSF56219">
    <property type="entry name" value="DNase I-like"/>
    <property type="match status" value="1"/>
</dbReference>
<protein>
    <submittedName>
        <fullName evidence="10">Endonuclease/exonuclease/phosphatase family metal-dependent hydrolase</fullName>
    </submittedName>
</protein>
<gene>
    <name evidence="10" type="ORF">J2T55_001308</name>
</gene>
<keyword evidence="5" id="KW-0227">DNA damage</keyword>
<feature type="domain" description="Endonuclease/exonuclease/phosphatase" evidence="9">
    <location>
        <begin position="9"/>
        <end position="242"/>
    </location>
</feature>
<dbReference type="InterPro" id="IPR036691">
    <property type="entry name" value="Endo/exonu/phosph_ase_sf"/>
</dbReference>
<keyword evidence="8" id="KW-0234">DNA repair</keyword>
<dbReference type="RefSeq" id="WP_259054944.1">
    <property type="nucleotide sequence ID" value="NZ_JANUCT010000007.1"/>
</dbReference>
<dbReference type="PANTHER" id="PTHR15822:SF4">
    <property type="entry name" value="TYROSYL-DNA PHOSPHODIESTERASE 2"/>
    <property type="match status" value="1"/>
</dbReference>
<reference evidence="10" key="1">
    <citation type="submission" date="2022-08" db="EMBL/GenBank/DDBJ databases">
        <title>Genomic Encyclopedia of Type Strains, Phase III (KMG-III): the genomes of soil and plant-associated and newly described type strains.</title>
        <authorList>
            <person name="Whitman W."/>
        </authorList>
    </citation>
    <scope>NUCLEOTIDE SEQUENCE</scope>
    <source>
        <strain evidence="10">HMT 1</strain>
    </source>
</reference>
<dbReference type="Pfam" id="PF03372">
    <property type="entry name" value="Exo_endo_phos"/>
    <property type="match status" value="1"/>
</dbReference>
<dbReference type="InterPro" id="IPR051547">
    <property type="entry name" value="TDP2-like"/>
</dbReference>
<organism evidence="10 11">
    <name type="scientific">Methylohalomonas lacus</name>
    <dbReference type="NCBI Taxonomy" id="398773"/>
    <lineage>
        <taxon>Bacteria</taxon>
        <taxon>Pseudomonadati</taxon>
        <taxon>Pseudomonadota</taxon>
        <taxon>Gammaproteobacteria</taxon>
        <taxon>Methylohalomonadales</taxon>
        <taxon>Methylohalomonadaceae</taxon>
        <taxon>Methylohalomonas</taxon>
    </lineage>
</organism>
<dbReference type="PANTHER" id="PTHR15822">
    <property type="entry name" value="TRAF AND TNF RECEPTOR-ASSOCIATED PROTEIN"/>
    <property type="match status" value="1"/>
</dbReference>
<dbReference type="GO" id="GO:0006281">
    <property type="term" value="P:DNA repair"/>
    <property type="evidence" value="ECO:0007669"/>
    <property type="project" value="UniProtKB-KW"/>
</dbReference>
<evidence type="ECO:0000313" key="11">
    <source>
        <dbReference type="Proteomes" id="UP001204445"/>
    </source>
</evidence>
<keyword evidence="11" id="KW-1185">Reference proteome</keyword>
<evidence type="ECO:0000313" key="10">
    <source>
        <dbReference type="EMBL" id="MCS3903288.1"/>
    </source>
</evidence>
<comment type="cofactor">
    <cofactor evidence="1">
        <name>Mn(2+)</name>
        <dbReference type="ChEBI" id="CHEBI:29035"/>
    </cofactor>
</comment>
<evidence type="ECO:0000256" key="4">
    <source>
        <dbReference type="ARBA" id="ARBA00022723"/>
    </source>
</evidence>
<evidence type="ECO:0000256" key="2">
    <source>
        <dbReference type="ARBA" id="ARBA00001946"/>
    </source>
</evidence>
<evidence type="ECO:0000256" key="1">
    <source>
        <dbReference type="ARBA" id="ARBA00001936"/>
    </source>
</evidence>
<accession>A0AAE3HL85</accession>
<keyword evidence="6 10" id="KW-0378">Hydrolase</keyword>
<evidence type="ECO:0000259" key="9">
    <source>
        <dbReference type="Pfam" id="PF03372"/>
    </source>
</evidence>
<evidence type="ECO:0000256" key="8">
    <source>
        <dbReference type="ARBA" id="ARBA00023204"/>
    </source>
</evidence>
<evidence type="ECO:0000256" key="3">
    <source>
        <dbReference type="ARBA" id="ARBA00022722"/>
    </source>
</evidence>
<keyword evidence="3" id="KW-0540">Nuclease</keyword>
<dbReference type="GO" id="GO:0016787">
    <property type="term" value="F:hydrolase activity"/>
    <property type="evidence" value="ECO:0007669"/>
    <property type="project" value="UniProtKB-KW"/>
</dbReference>
<evidence type="ECO:0000256" key="6">
    <source>
        <dbReference type="ARBA" id="ARBA00022801"/>
    </source>
</evidence>
<keyword evidence="7" id="KW-0460">Magnesium</keyword>
<dbReference type="InterPro" id="IPR005135">
    <property type="entry name" value="Endo/exonuclease/phosphatase"/>
</dbReference>
<dbReference type="AlphaFoldDB" id="A0AAE3HL85"/>
<dbReference type="Gene3D" id="3.60.10.10">
    <property type="entry name" value="Endonuclease/exonuclease/phosphatase"/>
    <property type="match status" value="1"/>
</dbReference>
<keyword evidence="10" id="KW-0255">Endonuclease</keyword>
<dbReference type="EMBL" id="JANUCT010000007">
    <property type="protein sequence ID" value="MCS3903288.1"/>
    <property type="molecule type" value="Genomic_DNA"/>
</dbReference>
<comment type="cofactor">
    <cofactor evidence="2">
        <name>Mg(2+)</name>
        <dbReference type="ChEBI" id="CHEBI:18420"/>
    </cofactor>
</comment>
<evidence type="ECO:0000256" key="7">
    <source>
        <dbReference type="ARBA" id="ARBA00022842"/>
    </source>
</evidence>
<dbReference type="GO" id="GO:0004519">
    <property type="term" value="F:endonuclease activity"/>
    <property type="evidence" value="ECO:0007669"/>
    <property type="project" value="UniProtKB-KW"/>
</dbReference>
<sequence length="254" mass="29877">MRNQPFKILTYNIHKGFDLANREFVLHDIRDELHASDVDLVFLQEIHGEQQRHEQRLDNWPAVSQYEFLADQLWPHFAYGKNAIYSKGHHGNAILSKHPFHSWENINLSSLKRASRSLLHGVIHHLDDEDSSLHILCVHLDLVGFERRRQLRIVKRHIRDHIPADQPLILAGDFNDWNGRMRTGLESELNLREVFKSQYGRYAKTYPSMYPMLSMDRIYYRGLELLDCASYTGKPWKKLSDHSPLYAEFSYSAP</sequence>
<dbReference type="Proteomes" id="UP001204445">
    <property type="component" value="Unassembled WGS sequence"/>
</dbReference>